<dbReference type="RefSeq" id="WP_072918224.1">
    <property type="nucleotide sequence ID" value="NZ_FQYQ01000018.1"/>
</dbReference>
<dbReference type="AlphaFoldDB" id="A0A1M6IJR6"/>
<sequence length="78" mass="8973">MNEIFENIKSIIIDIADIPEDEIELDSEMLDDLCLSSIEIMSIIGDIEVKYDVKFASDDLLKIRSIRDLISIIEEKKN</sequence>
<proteinExistence type="predicted"/>
<evidence type="ECO:0000313" key="3">
    <source>
        <dbReference type="Proteomes" id="UP000184185"/>
    </source>
</evidence>
<dbReference type="EMBL" id="FQYQ01000018">
    <property type="protein sequence ID" value="SHJ34647.1"/>
    <property type="molecule type" value="Genomic_DNA"/>
</dbReference>
<dbReference type="OrthoDB" id="9812291at2"/>
<dbReference type="Proteomes" id="UP000184185">
    <property type="component" value="Unassembled WGS sequence"/>
</dbReference>
<dbReference type="PROSITE" id="PS50075">
    <property type="entry name" value="CARRIER"/>
    <property type="match status" value="1"/>
</dbReference>
<dbReference type="SUPFAM" id="SSF47336">
    <property type="entry name" value="ACP-like"/>
    <property type="match status" value="1"/>
</dbReference>
<dbReference type="InterPro" id="IPR009081">
    <property type="entry name" value="PP-bd_ACP"/>
</dbReference>
<organism evidence="2 3">
    <name type="scientific">Pseudobutyrivibrio xylanivorans DSM 14809</name>
    <dbReference type="NCBI Taxonomy" id="1123012"/>
    <lineage>
        <taxon>Bacteria</taxon>
        <taxon>Bacillati</taxon>
        <taxon>Bacillota</taxon>
        <taxon>Clostridia</taxon>
        <taxon>Lachnospirales</taxon>
        <taxon>Lachnospiraceae</taxon>
        <taxon>Pseudobutyrivibrio</taxon>
    </lineage>
</organism>
<reference evidence="2 3" key="1">
    <citation type="submission" date="2016-11" db="EMBL/GenBank/DDBJ databases">
        <authorList>
            <person name="Jaros S."/>
            <person name="Januszkiewicz K."/>
            <person name="Wedrychowicz H."/>
        </authorList>
    </citation>
    <scope>NUCLEOTIDE SEQUENCE [LARGE SCALE GENOMIC DNA]</scope>
    <source>
        <strain evidence="2 3">DSM 14809</strain>
    </source>
</reference>
<keyword evidence="3" id="KW-1185">Reference proteome</keyword>
<dbReference type="InterPro" id="IPR036736">
    <property type="entry name" value="ACP-like_sf"/>
</dbReference>
<dbReference type="Pfam" id="PF00550">
    <property type="entry name" value="PP-binding"/>
    <property type="match status" value="1"/>
</dbReference>
<accession>A0A1M6IJR6</accession>
<feature type="domain" description="Carrier" evidence="1">
    <location>
        <begin position="2"/>
        <end position="77"/>
    </location>
</feature>
<gene>
    <name evidence="2" type="ORF">SAMN02745725_02332</name>
</gene>
<dbReference type="Gene3D" id="1.10.1200.10">
    <property type="entry name" value="ACP-like"/>
    <property type="match status" value="1"/>
</dbReference>
<protein>
    <submittedName>
        <fullName evidence="2">Acyl carrier protein</fullName>
    </submittedName>
</protein>
<evidence type="ECO:0000259" key="1">
    <source>
        <dbReference type="PROSITE" id="PS50075"/>
    </source>
</evidence>
<evidence type="ECO:0000313" key="2">
    <source>
        <dbReference type="EMBL" id="SHJ34647.1"/>
    </source>
</evidence>
<name>A0A1M6IJR6_PSEXY</name>